<dbReference type="Proteomes" id="UP000007875">
    <property type="component" value="Unassembled WGS sequence"/>
</dbReference>
<feature type="compositionally biased region" description="Basic and acidic residues" evidence="1">
    <location>
        <begin position="35"/>
        <end position="108"/>
    </location>
</feature>
<feature type="region of interest" description="Disordered" evidence="1">
    <location>
        <begin position="232"/>
        <end position="263"/>
    </location>
</feature>
<protein>
    <submittedName>
        <fullName evidence="2">Uncharacterized protein</fullName>
    </submittedName>
</protein>
<feature type="compositionally biased region" description="Low complexity" evidence="1">
    <location>
        <begin position="121"/>
        <end position="143"/>
    </location>
</feature>
<dbReference type="PANTHER" id="PTHR47440">
    <property type="entry name" value="RIKEN CDNA A430078G23 GENE"/>
    <property type="match status" value="1"/>
</dbReference>
<name>H2YLD9_CIOSA</name>
<organism evidence="2 3">
    <name type="scientific">Ciona savignyi</name>
    <name type="common">Pacific transparent sea squirt</name>
    <dbReference type="NCBI Taxonomy" id="51511"/>
    <lineage>
        <taxon>Eukaryota</taxon>
        <taxon>Metazoa</taxon>
        <taxon>Chordata</taxon>
        <taxon>Tunicata</taxon>
        <taxon>Ascidiacea</taxon>
        <taxon>Phlebobranchia</taxon>
        <taxon>Cionidae</taxon>
        <taxon>Ciona</taxon>
    </lineage>
</organism>
<evidence type="ECO:0000313" key="3">
    <source>
        <dbReference type="Proteomes" id="UP000007875"/>
    </source>
</evidence>
<dbReference type="AlphaFoldDB" id="H2YLD9"/>
<reference evidence="2" key="2">
    <citation type="submission" date="2025-08" db="UniProtKB">
        <authorList>
            <consortium name="Ensembl"/>
        </authorList>
    </citation>
    <scope>IDENTIFICATION</scope>
</reference>
<keyword evidence="3" id="KW-1185">Reference proteome</keyword>
<dbReference type="InterPro" id="IPR053089">
    <property type="entry name" value="Rho_GEF18"/>
</dbReference>
<feature type="region of interest" description="Disordered" evidence="1">
    <location>
        <begin position="35"/>
        <end position="209"/>
    </location>
</feature>
<proteinExistence type="predicted"/>
<reference evidence="2" key="3">
    <citation type="submission" date="2025-09" db="UniProtKB">
        <authorList>
            <consortium name="Ensembl"/>
        </authorList>
    </citation>
    <scope>IDENTIFICATION</scope>
</reference>
<reference evidence="3" key="1">
    <citation type="submission" date="2003-08" db="EMBL/GenBank/DDBJ databases">
        <authorList>
            <person name="Birren B."/>
            <person name="Nusbaum C."/>
            <person name="Abebe A."/>
            <person name="Abouelleil A."/>
            <person name="Adekoya E."/>
            <person name="Ait-zahra M."/>
            <person name="Allen N."/>
            <person name="Allen T."/>
            <person name="An P."/>
            <person name="Anderson M."/>
            <person name="Anderson S."/>
            <person name="Arachchi H."/>
            <person name="Armbruster J."/>
            <person name="Bachantsang P."/>
            <person name="Baldwin J."/>
            <person name="Barry A."/>
            <person name="Bayul T."/>
            <person name="Blitshsteyn B."/>
            <person name="Bloom T."/>
            <person name="Blye J."/>
            <person name="Boguslavskiy L."/>
            <person name="Borowsky M."/>
            <person name="Boukhgalter B."/>
            <person name="Brunache A."/>
            <person name="Butler J."/>
            <person name="Calixte N."/>
            <person name="Calvo S."/>
            <person name="Camarata J."/>
            <person name="Campo K."/>
            <person name="Chang J."/>
            <person name="Cheshatsang Y."/>
            <person name="Citroen M."/>
            <person name="Collymore A."/>
            <person name="Considine T."/>
            <person name="Cook A."/>
            <person name="Cooke P."/>
            <person name="Corum B."/>
            <person name="Cuomo C."/>
            <person name="David R."/>
            <person name="Dawoe T."/>
            <person name="Degray S."/>
            <person name="Dodge S."/>
            <person name="Dooley K."/>
            <person name="Dorje P."/>
            <person name="Dorjee K."/>
            <person name="Dorris L."/>
            <person name="Duffey N."/>
            <person name="Dupes A."/>
            <person name="Elkins T."/>
            <person name="Engels R."/>
            <person name="Erickson J."/>
            <person name="Farina A."/>
            <person name="Faro S."/>
            <person name="Ferreira P."/>
            <person name="Fischer H."/>
            <person name="Fitzgerald M."/>
            <person name="Foley K."/>
            <person name="Gage D."/>
            <person name="Galagan J."/>
            <person name="Gearin G."/>
            <person name="Gnerre S."/>
            <person name="Gnirke A."/>
            <person name="Goyette A."/>
            <person name="Graham J."/>
            <person name="Grandbois E."/>
            <person name="Gyaltsen K."/>
            <person name="Hafez N."/>
            <person name="Hagopian D."/>
            <person name="Hagos B."/>
            <person name="Hall J."/>
            <person name="Hatcher B."/>
            <person name="Heller A."/>
            <person name="Higgins H."/>
            <person name="Honan T."/>
            <person name="Horn A."/>
            <person name="Houde N."/>
            <person name="Hughes L."/>
            <person name="Hulme W."/>
            <person name="Husby E."/>
            <person name="Iliev I."/>
            <person name="Jaffe D."/>
            <person name="Jones C."/>
            <person name="Kamal M."/>
            <person name="Kamat A."/>
            <person name="Kamvysselis M."/>
            <person name="Karlsson E."/>
            <person name="Kells C."/>
            <person name="Kieu A."/>
            <person name="Kisner P."/>
            <person name="Kodira C."/>
            <person name="Kulbokas E."/>
            <person name="Labutti K."/>
            <person name="Lama D."/>
            <person name="Landers T."/>
            <person name="Leger J."/>
            <person name="Levine S."/>
            <person name="Lewis D."/>
            <person name="Lewis T."/>
            <person name="Lindblad-toh K."/>
            <person name="Liu X."/>
            <person name="Lokyitsang T."/>
            <person name="Lokyitsang Y."/>
            <person name="Lucien O."/>
            <person name="Lui A."/>
            <person name="Ma L.J."/>
            <person name="Mabbitt R."/>
            <person name="Macdonald J."/>
            <person name="Maclean C."/>
            <person name="Major J."/>
            <person name="Manning J."/>
            <person name="Marabella R."/>
            <person name="Maru K."/>
            <person name="Matthews C."/>
            <person name="Mauceli E."/>
            <person name="Mccarthy M."/>
            <person name="Mcdonough S."/>
            <person name="Mcghee T."/>
            <person name="Meldrim J."/>
            <person name="Meneus L."/>
            <person name="Mesirov J."/>
            <person name="Mihalev A."/>
            <person name="Mihova T."/>
            <person name="Mikkelsen T."/>
            <person name="Mlenga V."/>
            <person name="Moru K."/>
            <person name="Mozes J."/>
            <person name="Mulrain L."/>
            <person name="Munson G."/>
            <person name="Naylor J."/>
            <person name="Newes C."/>
            <person name="Nguyen C."/>
            <person name="Nguyen N."/>
            <person name="Nguyen T."/>
            <person name="Nicol R."/>
            <person name="Nielsen C."/>
            <person name="Nizzari M."/>
            <person name="Norbu C."/>
            <person name="Norbu N."/>
            <person name="O'donnell P."/>
            <person name="Okoawo O."/>
            <person name="O'leary S."/>
            <person name="Omotosho B."/>
            <person name="O'neill K."/>
            <person name="Osman S."/>
            <person name="Parker S."/>
            <person name="Perrin D."/>
            <person name="Phunkhang P."/>
            <person name="Piqani B."/>
            <person name="Purcell S."/>
            <person name="Rachupka T."/>
            <person name="Ramasamy U."/>
            <person name="Rameau R."/>
            <person name="Ray V."/>
            <person name="Raymond C."/>
            <person name="Retta R."/>
            <person name="Richardson S."/>
            <person name="Rise C."/>
            <person name="Rodriguez J."/>
            <person name="Rogers J."/>
            <person name="Rogov P."/>
            <person name="Rutman M."/>
            <person name="Schupbach R."/>
            <person name="Seaman C."/>
            <person name="Settipalli S."/>
            <person name="Sharpe T."/>
            <person name="Sheridan J."/>
            <person name="Sherpa N."/>
            <person name="Shi J."/>
            <person name="Smirnov S."/>
            <person name="Smith C."/>
            <person name="Sougnez C."/>
            <person name="Spencer B."/>
            <person name="Stalker J."/>
            <person name="Stange-thomann N."/>
            <person name="Stavropoulos S."/>
            <person name="Stetson K."/>
            <person name="Stone C."/>
            <person name="Stone S."/>
            <person name="Stubbs M."/>
            <person name="Talamas J."/>
            <person name="Tchuinga P."/>
            <person name="Tenzing P."/>
            <person name="Tesfaye S."/>
            <person name="Theodore J."/>
            <person name="Thoulutsang Y."/>
            <person name="Topham K."/>
            <person name="Towey S."/>
            <person name="Tsamla T."/>
            <person name="Tsomo N."/>
            <person name="Vallee D."/>
            <person name="Vassiliev H."/>
            <person name="Venkataraman V."/>
            <person name="Vinson J."/>
            <person name="Vo A."/>
            <person name="Wade C."/>
            <person name="Wang S."/>
            <person name="Wangchuk T."/>
            <person name="Wangdi T."/>
            <person name="Whittaker C."/>
            <person name="Wilkinson J."/>
            <person name="Wu Y."/>
            <person name="Wyman D."/>
            <person name="Yadav S."/>
            <person name="Yang S."/>
            <person name="Yang X."/>
            <person name="Yeager S."/>
            <person name="Yee E."/>
            <person name="Young G."/>
            <person name="Zainoun J."/>
            <person name="Zembeck L."/>
            <person name="Zimmer A."/>
            <person name="Zody M."/>
            <person name="Lander E."/>
        </authorList>
    </citation>
    <scope>NUCLEOTIDE SEQUENCE [LARGE SCALE GENOMIC DNA]</scope>
</reference>
<evidence type="ECO:0000313" key="2">
    <source>
        <dbReference type="Ensembl" id="ENSCSAVP00000006141.1"/>
    </source>
</evidence>
<feature type="region of interest" description="Disordered" evidence="1">
    <location>
        <begin position="273"/>
        <end position="292"/>
    </location>
</feature>
<dbReference type="HOGENOM" id="CLU_953025_0_0_1"/>
<dbReference type="PANTHER" id="PTHR47440:SF1">
    <property type="entry name" value="RHO_RAC GUANINE NUCLEOTIDE EXCHANGE FACTOR 18"/>
    <property type="match status" value="1"/>
</dbReference>
<dbReference type="GeneTree" id="ENSGT00660000096437"/>
<evidence type="ECO:0000256" key="1">
    <source>
        <dbReference type="SAM" id="MobiDB-lite"/>
    </source>
</evidence>
<sequence>MEKLQQQLLLIQDKKKKGTNLQEVELRRNHIKQQEQLDELRKQQHQLKTERDQWQKTSERFQKSMSAEKEELEREKAKIQQEKMENDRQRDEIQRAKEEYQREMGRLRDIKRRTQHLDIHTSQSTSSLSSSSSATVNRNNSNNGPDLTELRLSTGDGKAVPMSKAHSSLHSSSTDLGSKAPPSPTYISASDYPRTFPGPKQASGAVSAPTAPQLPIHLKYSATNQLAALQAPRHQEFPSKLSKLASSTKGKPVSSSGDSKSSLMHQMIPSKLTKLASGQSGHHVSSKRLHIV</sequence>
<feature type="compositionally biased region" description="Low complexity" evidence="1">
    <location>
        <begin position="163"/>
        <end position="179"/>
    </location>
</feature>
<dbReference type="Ensembl" id="ENSCSAVT00000006219.1">
    <property type="protein sequence ID" value="ENSCSAVP00000006141.1"/>
    <property type="gene ID" value="ENSCSAVG00000003667.1"/>
</dbReference>
<accession>H2YLD9</accession>